<comment type="function">
    <text evidence="8">Component of the Mediator complex, a coactivator involved in the regulated transcription of nearly all RNA polymerase II-dependent genes. Mediator functions as a bridge to convey information from gene-specific regulatory proteins to the basal RNA polymerase II transcription machinery. Mediator is recruited to promoters by direct interactions with regulatory proteins and serves as a scaffold for the assembly of a functional preinitiation complex with RNA polymerase II and the general transcription factors.</text>
</comment>
<evidence type="ECO:0000313" key="11">
    <source>
        <dbReference type="EMBL" id="KAL1843295.1"/>
    </source>
</evidence>
<feature type="compositionally biased region" description="Acidic residues" evidence="9">
    <location>
        <begin position="648"/>
        <end position="658"/>
    </location>
</feature>
<comment type="subunit">
    <text evidence="8">Component of the Mediator complex.</text>
</comment>
<evidence type="ECO:0000256" key="4">
    <source>
        <dbReference type="ARBA" id="ARBA00023015"/>
    </source>
</evidence>
<comment type="caution">
    <text evidence="11">The sequence shown here is derived from an EMBL/GenBank/DDBJ whole genome shotgun (WGS) entry which is preliminary data.</text>
</comment>
<keyword evidence="4 8" id="KW-0805">Transcription regulation</keyword>
<keyword evidence="5 8" id="KW-0804">Transcription</keyword>
<dbReference type="InterPro" id="IPR019313">
    <property type="entry name" value="Mediator_Med17"/>
</dbReference>
<evidence type="ECO:0000256" key="5">
    <source>
        <dbReference type="ARBA" id="ARBA00023163"/>
    </source>
</evidence>
<keyword evidence="6 8" id="KW-0539">Nucleus</keyword>
<gene>
    <name evidence="8" type="primary">MED17</name>
    <name evidence="11" type="ORF">VTJ49DRAFT_2404</name>
    <name evidence="10" type="ORF">VTJ49DRAFT_3982</name>
</gene>
<dbReference type="Proteomes" id="UP001583172">
    <property type="component" value="Unassembled WGS sequence"/>
</dbReference>
<dbReference type="EMBL" id="JAZGSY010000305">
    <property type="protein sequence ID" value="KAL1837339.1"/>
    <property type="molecule type" value="Genomic_DNA"/>
</dbReference>
<keyword evidence="12" id="KW-1185">Reference proteome</keyword>
<organism evidence="11 12">
    <name type="scientific">Humicola insolens</name>
    <name type="common">Soft-rot fungus</name>
    <dbReference type="NCBI Taxonomy" id="85995"/>
    <lineage>
        <taxon>Eukaryota</taxon>
        <taxon>Fungi</taxon>
        <taxon>Dikarya</taxon>
        <taxon>Ascomycota</taxon>
        <taxon>Pezizomycotina</taxon>
        <taxon>Sordariomycetes</taxon>
        <taxon>Sordariomycetidae</taxon>
        <taxon>Sordariales</taxon>
        <taxon>Chaetomiaceae</taxon>
        <taxon>Mycothermus</taxon>
    </lineage>
</organism>
<accession>A0ABR3VPC1</accession>
<feature type="compositionally biased region" description="Basic and acidic residues" evidence="9">
    <location>
        <begin position="659"/>
        <end position="671"/>
    </location>
</feature>
<evidence type="ECO:0000313" key="10">
    <source>
        <dbReference type="EMBL" id="KAL1837339.1"/>
    </source>
</evidence>
<evidence type="ECO:0000313" key="12">
    <source>
        <dbReference type="Proteomes" id="UP001583172"/>
    </source>
</evidence>
<dbReference type="PANTHER" id="PTHR13114">
    <property type="entry name" value="MEDIATOR OF RNA POLYMERASE II TRANSCRIPTION SUBUNIT 17"/>
    <property type="match status" value="1"/>
</dbReference>
<evidence type="ECO:0000256" key="3">
    <source>
        <dbReference type="ARBA" id="ARBA00019610"/>
    </source>
</evidence>
<evidence type="ECO:0000256" key="7">
    <source>
        <dbReference type="ARBA" id="ARBA00032014"/>
    </source>
</evidence>
<reference evidence="11" key="2">
    <citation type="submission" date="2024-01" db="EMBL/GenBank/DDBJ databases">
        <authorList>
            <consortium name="Lawrence Berkeley National Laboratory"/>
            <person name="Steindorff A.S."/>
            <person name="Aguilar-pontes M.V."/>
            <person name="Robinson A.J."/>
            <person name="Andreopoulos B."/>
            <person name="LaButti K."/>
            <person name="Kuo A."/>
            <person name="Mondo S."/>
            <person name="Riley R."/>
            <person name="Otillar R."/>
            <person name="Haridas S."/>
            <person name="Lipzen A."/>
            <person name="Grimwood J."/>
            <person name="Schmutz J."/>
            <person name="Clum A."/>
            <person name="Conant G."/>
            <person name="Drula E."/>
            <person name="Henrissat B."/>
            <person name="Hansel C."/>
            <person name="Singer S."/>
            <person name="de Vries R."/>
            <person name="Natvig D."/>
            <person name="Powell A.J."/>
            <person name="Tsang A."/>
            <person name="Grigoriev I.V."/>
        </authorList>
    </citation>
    <scope>NUCLEOTIDE SEQUENCE</scope>
    <source>
        <strain evidence="11">CBS 620.91</strain>
    </source>
</reference>
<evidence type="ECO:0000256" key="1">
    <source>
        <dbReference type="ARBA" id="ARBA00004123"/>
    </source>
</evidence>
<feature type="region of interest" description="Disordered" evidence="9">
    <location>
        <begin position="50"/>
        <end position="77"/>
    </location>
</feature>
<feature type="region of interest" description="Disordered" evidence="9">
    <location>
        <begin position="639"/>
        <end position="678"/>
    </location>
</feature>
<evidence type="ECO:0000256" key="9">
    <source>
        <dbReference type="SAM" id="MobiDB-lite"/>
    </source>
</evidence>
<comment type="subcellular location">
    <subcellularLocation>
        <location evidence="1 8">Nucleus</location>
    </subcellularLocation>
</comment>
<evidence type="ECO:0000256" key="2">
    <source>
        <dbReference type="ARBA" id="ARBA00005635"/>
    </source>
</evidence>
<reference evidence="11 12" key="1">
    <citation type="journal article" date="2024" name="Commun. Biol.">
        <title>Comparative genomic analysis of thermophilic fungi reveals convergent evolutionary adaptations and gene losses.</title>
        <authorList>
            <person name="Steindorff A.S."/>
            <person name="Aguilar-Pontes M.V."/>
            <person name="Robinson A.J."/>
            <person name="Andreopoulos B."/>
            <person name="LaButti K."/>
            <person name="Kuo A."/>
            <person name="Mondo S."/>
            <person name="Riley R."/>
            <person name="Otillar R."/>
            <person name="Haridas S."/>
            <person name="Lipzen A."/>
            <person name="Grimwood J."/>
            <person name="Schmutz J."/>
            <person name="Clum A."/>
            <person name="Reid I.D."/>
            <person name="Moisan M.C."/>
            <person name="Butler G."/>
            <person name="Nguyen T.T.M."/>
            <person name="Dewar K."/>
            <person name="Conant G."/>
            <person name="Drula E."/>
            <person name="Henrissat B."/>
            <person name="Hansel C."/>
            <person name="Singer S."/>
            <person name="Hutchinson M.I."/>
            <person name="de Vries R.P."/>
            <person name="Natvig D.O."/>
            <person name="Powell A.J."/>
            <person name="Tsang A."/>
            <person name="Grigoriev I.V."/>
        </authorList>
    </citation>
    <scope>NUCLEOTIDE SEQUENCE [LARGE SCALE GENOMIC DNA]</scope>
    <source>
        <strain evidence="11 12">CBS 620.91</strain>
    </source>
</reference>
<dbReference type="Gene3D" id="6.10.250.2620">
    <property type="match status" value="1"/>
</dbReference>
<proteinExistence type="inferred from homology"/>
<keyword evidence="8" id="KW-0010">Activator</keyword>
<comment type="similarity">
    <text evidence="2 8">Belongs to the Mediator complex subunit 17 family.</text>
</comment>
<evidence type="ECO:0000256" key="8">
    <source>
        <dbReference type="RuleBase" id="RU364140"/>
    </source>
</evidence>
<evidence type="ECO:0000256" key="6">
    <source>
        <dbReference type="ARBA" id="ARBA00023242"/>
    </source>
</evidence>
<name>A0ABR3VPC1_HUMIN</name>
<dbReference type="PANTHER" id="PTHR13114:SF7">
    <property type="entry name" value="MEDIATOR OF RNA POLYMERASE II TRANSCRIPTION SUBUNIT 17"/>
    <property type="match status" value="1"/>
</dbReference>
<sequence>MDDRPFSLQLQSARRQGPQSISEFIRRVNAEPGGFRALNAADLRRQVDAQANGDQADQNDQDVDMTADASDSGVDDADPQDIAAAREGLLRAIFQTHQTSMFALDFVSLLLSKENPAQAVTTFSPGLRDMVGIGTLGATMLDAPTSLARSRVPDNRMVAIGKRLMDLNKAADVALAASKRLNKEIDFETKYWSEVLGVGETGWQTFRLPNEPQTLAVQFGFSNTSPAFRNSGIASLRRAKDGSVNLEHGDMSRGSKRLQVRIVENGNVLGASTLPKPLPADAPLQDRVKEARDTVFSQELWHEINREARIELDNIVRISGSAVAYDLNNMRSISLHLVTPGSEDAITTEQPSILDDIADEVCALISLLLMSAHRDNAVRRSEPTTAKSALPPYFLLRPMIAYATYHNTIQQCAQSLEDVASVLRSAGLPSTVVMKEPVLPTSLPSSRTAHSNAMANLFIHPPPVEFDLTITPTSRLRVLLKPAARLPGAAYSVTFLPPLESNTPQPVPHISYVPPGATNPLVVLCPPVADDYATLDDLIAYLCGAVPIAVTAAFADLARMFPLAGAPMQMMPPAGNKDGEPDDSTNNPWAVAADLCSIVDRDTGGEYGARFDLVRNAVTGKLELVLTGDFLEEEGAWDVNEREREHDSEDEDEEMMDDGGDRGHKVADGQKEKKKVHRVWKWPGEQDDDVVMAVSYVLGRGPSSA</sequence>
<dbReference type="EMBL" id="JAZGSY010000020">
    <property type="protein sequence ID" value="KAL1843295.1"/>
    <property type="molecule type" value="Genomic_DNA"/>
</dbReference>
<protein>
    <recommendedName>
        <fullName evidence="3 8">Mediator of RNA polymerase II transcription subunit 17</fullName>
    </recommendedName>
    <alternativeName>
        <fullName evidence="7 8">Mediator complex subunit 17</fullName>
    </alternativeName>
</protein>
<dbReference type="Pfam" id="PF10156">
    <property type="entry name" value="Med17"/>
    <property type="match status" value="1"/>
</dbReference>